<gene>
    <name evidence="2" type="ORF">HNQ57_002461</name>
</gene>
<evidence type="ECO:0000256" key="1">
    <source>
        <dbReference type="SAM" id="MobiDB-lite"/>
    </source>
</evidence>
<name>A0A840R712_9GAMM</name>
<dbReference type="Pfam" id="PF08850">
    <property type="entry name" value="DUF1820"/>
    <property type="match status" value="1"/>
</dbReference>
<comment type="caution">
    <text evidence="2">The sequence shown here is derived from an EMBL/GenBank/DDBJ whole genome shotgun (WGS) entry which is preliminary data.</text>
</comment>
<evidence type="ECO:0000313" key="2">
    <source>
        <dbReference type="EMBL" id="MBB5188182.1"/>
    </source>
</evidence>
<proteinExistence type="predicted"/>
<sequence length="115" mass="13012">MPQAPIYKVIFNNNNKVYELYARAIYQSDMYGFIEIEEIVFGEQSQIVVNPGEEKLKNEFHGVTRSYIPMHAIVRIDEVEKEGAGKIVDVEGGSSNVRHFPSAPGRPINRTPDSE</sequence>
<feature type="region of interest" description="Disordered" evidence="1">
    <location>
        <begin position="92"/>
        <end position="115"/>
    </location>
</feature>
<dbReference type="PIRSF" id="PIRSF028538">
    <property type="entry name" value="DUF1820"/>
    <property type="match status" value="1"/>
</dbReference>
<accession>A0A840R712</accession>
<evidence type="ECO:0000313" key="3">
    <source>
        <dbReference type="Proteomes" id="UP000536640"/>
    </source>
</evidence>
<dbReference type="EMBL" id="JACHHW010000006">
    <property type="protein sequence ID" value="MBB5188182.1"/>
    <property type="molecule type" value="Genomic_DNA"/>
</dbReference>
<dbReference type="AlphaFoldDB" id="A0A840R712"/>
<protein>
    <recommendedName>
        <fullName evidence="4">DUF1820 family protein</fullName>
    </recommendedName>
</protein>
<keyword evidence="3" id="KW-1185">Reference proteome</keyword>
<dbReference type="Proteomes" id="UP000536640">
    <property type="component" value="Unassembled WGS sequence"/>
</dbReference>
<reference evidence="2 3" key="1">
    <citation type="submission" date="2020-08" db="EMBL/GenBank/DDBJ databases">
        <title>Genomic Encyclopedia of Type Strains, Phase IV (KMG-IV): sequencing the most valuable type-strain genomes for metagenomic binning, comparative biology and taxonomic classification.</title>
        <authorList>
            <person name="Goeker M."/>
        </authorList>
    </citation>
    <scope>NUCLEOTIDE SEQUENCE [LARGE SCALE GENOMIC DNA]</scope>
    <source>
        <strain evidence="2 3">DSM 25701</strain>
    </source>
</reference>
<evidence type="ECO:0008006" key="4">
    <source>
        <dbReference type="Google" id="ProtNLM"/>
    </source>
</evidence>
<dbReference type="RefSeq" id="WP_008251707.1">
    <property type="nucleotide sequence ID" value="NZ_JACHHW010000006.1"/>
</dbReference>
<dbReference type="InterPro" id="IPR014949">
    <property type="entry name" value="DUF1820"/>
</dbReference>
<organism evidence="2 3">
    <name type="scientific">Zhongshania antarctica</name>
    <dbReference type="NCBI Taxonomy" id="641702"/>
    <lineage>
        <taxon>Bacteria</taxon>
        <taxon>Pseudomonadati</taxon>
        <taxon>Pseudomonadota</taxon>
        <taxon>Gammaproteobacteria</taxon>
        <taxon>Cellvibrionales</taxon>
        <taxon>Spongiibacteraceae</taxon>
        <taxon>Zhongshania</taxon>
    </lineage>
</organism>